<dbReference type="RefSeq" id="WP_315575177.1">
    <property type="nucleotide sequence ID" value="NZ_JARDXH010000002.1"/>
</dbReference>
<name>A0ABU3TRD7_9BACT</name>
<gene>
    <name evidence="1" type="ORF">PQG45_05205</name>
</gene>
<dbReference type="EMBL" id="JAVNWW010000001">
    <property type="protein sequence ID" value="MDU0808430.1"/>
    <property type="molecule type" value="Genomic_DNA"/>
</dbReference>
<proteinExistence type="predicted"/>
<keyword evidence="2" id="KW-1185">Reference proteome</keyword>
<organism evidence="1 2">
    <name type="scientific">Aquirufa regiilacus</name>
    <dbReference type="NCBI Taxonomy" id="3024868"/>
    <lineage>
        <taxon>Bacteria</taxon>
        <taxon>Pseudomonadati</taxon>
        <taxon>Bacteroidota</taxon>
        <taxon>Cytophagia</taxon>
        <taxon>Cytophagales</taxon>
        <taxon>Flectobacillaceae</taxon>
        <taxon>Aquirufa</taxon>
    </lineage>
</organism>
<protein>
    <recommendedName>
        <fullName evidence="3">Ligand-binding SRPBCC domain-containing protein</fullName>
    </recommendedName>
</protein>
<dbReference type="SUPFAM" id="SSF55961">
    <property type="entry name" value="Bet v1-like"/>
    <property type="match status" value="1"/>
</dbReference>
<evidence type="ECO:0008006" key="3">
    <source>
        <dbReference type="Google" id="ProtNLM"/>
    </source>
</evidence>
<evidence type="ECO:0000313" key="2">
    <source>
        <dbReference type="Proteomes" id="UP001249959"/>
    </source>
</evidence>
<comment type="caution">
    <text evidence="1">The sequence shown here is derived from an EMBL/GenBank/DDBJ whole genome shotgun (WGS) entry which is preliminary data.</text>
</comment>
<reference evidence="1 2" key="1">
    <citation type="submission" date="2023-09" db="EMBL/GenBank/DDBJ databases">
        <title>Aquirufa genomes.</title>
        <authorList>
            <person name="Pitt A."/>
        </authorList>
    </citation>
    <scope>NUCLEOTIDE SEQUENCE [LARGE SCALE GENOMIC DNA]</scope>
    <source>
        <strain evidence="1 2">LEOWEIH-7C</strain>
    </source>
</reference>
<dbReference type="Gene3D" id="3.30.530.20">
    <property type="match status" value="1"/>
</dbReference>
<sequence length="149" mass="17375">MPSFQITSRVSASLPYVWSKFDQNLLAKLAPPFPIARIIQFDGCQVNDKVCIELDFLLYRTRWYSVISSFKADATSYVFVDEGTKVPFGIKAWRHEHRIESIDEKTSVIVDKISFQTNFKLLDCLLFPLIWGMIAYRIPLYKKYLRQPA</sequence>
<accession>A0ABU3TRD7</accession>
<dbReference type="Proteomes" id="UP001249959">
    <property type="component" value="Unassembled WGS sequence"/>
</dbReference>
<evidence type="ECO:0000313" key="1">
    <source>
        <dbReference type="EMBL" id="MDU0808430.1"/>
    </source>
</evidence>
<dbReference type="InterPro" id="IPR023393">
    <property type="entry name" value="START-like_dom_sf"/>
</dbReference>